<sequence length="135" mass="15205">MGAREKRSGEEQVAEFLSKLEHPLKREIEEVRKLVLGTGLGFAERIKWNAPSFAIDGEDRITFQLRGEGLFRLIFHCGAKSKSREGSGRLIDDGGWLEWASDDRAIAVFTDMDDVRAKEDRLRSVVAKWVAASRG</sequence>
<dbReference type="RefSeq" id="WP_138198119.1">
    <property type="nucleotide sequence ID" value="NZ_VCIW01000035.1"/>
</dbReference>
<dbReference type="InterPro" id="IPR014922">
    <property type="entry name" value="YdhG-like"/>
</dbReference>
<reference evidence="2 3" key="1">
    <citation type="submission" date="2019-05" db="EMBL/GenBank/DDBJ databases">
        <authorList>
            <person name="Narsing Rao M.P."/>
            <person name="Li W.J."/>
        </authorList>
    </citation>
    <scope>NUCLEOTIDE SEQUENCE [LARGE SCALE GENOMIC DNA]</scope>
    <source>
        <strain evidence="2 3">SYSU_K30003</strain>
    </source>
</reference>
<organism evidence="2 3">
    <name type="scientific">Paenibacillus antri</name>
    <dbReference type="NCBI Taxonomy" id="2582848"/>
    <lineage>
        <taxon>Bacteria</taxon>
        <taxon>Bacillati</taxon>
        <taxon>Bacillota</taxon>
        <taxon>Bacilli</taxon>
        <taxon>Bacillales</taxon>
        <taxon>Paenibacillaceae</taxon>
        <taxon>Paenibacillus</taxon>
    </lineage>
</organism>
<protein>
    <submittedName>
        <fullName evidence="2">DUF1801 domain-containing protein</fullName>
    </submittedName>
</protein>
<evidence type="ECO:0000313" key="3">
    <source>
        <dbReference type="Proteomes" id="UP000309676"/>
    </source>
</evidence>
<evidence type="ECO:0000313" key="2">
    <source>
        <dbReference type="EMBL" id="TLS48454.1"/>
    </source>
</evidence>
<feature type="domain" description="YdhG-like" evidence="1">
    <location>
        <begin position="25"/>
        <end position="130"/>
    </location>
</feature>
<dbReference type="OrthoDB" id="9811812at2"/>
<dbReference type="Pfam" id="PF08818">
    <property type="entry name" value="DUF1801"/>
    <property type="match status" value="1"/>
</dbReference>
<comment type="caution">
    <text evidence="2">The sequence shown here is derived from an EMBL/GenBank/DDBJ whole genome shotgun (WGS) entry which is preliminary data.</text>
</comment>
<name>A0A5R9G666_9BACL</name>
<keyword evidence="3" id="KW-1185">Reference proteome</keyword>
<dbReference type="SUPFAM" id="SSF159888">
    <property type="entry name" value="YdhG-like"/>
    <property type="match status" value="1"/>
</dbReference>
<gene>
    <name evidence="2" type="ORF">FE782_30415</name>
</gene>
<dbReference type="EMBL" id="VCIW01000035">
    <property type="protein sequence ID" value="TLS48454.1"/>
    <property type="molecule type" value="Genomic_DNA"/>
</dbReference>
<accession>A0A5R9G666</accession>
<proteinExistence type="predicted"/>
<evidence type="ECO:0000259" key="1">
    <source>
        <dbReference type="Pfam" id="PF08818"/>
    </source>
</evidence>
<dbReference type="Proteomes" id="UP000309676">
    <property type="component" value="Unassembled WGS sequence"/>
</dbReference>
<dbReference type="AlphaFoldDB" id="A0A5R9G666"/>